<dbReference type="EMBL" id="BARS01011402">
    <property type="protein sequence ID" value="GAF89523.1"/>
    <property type="molecule type" value="Genomic_DNA"/>
</dbReference>
<gene>
    <name evidence="2" type="ORF">S01H1_20750</name>
</gene>
<dbReference type="Pfam" id="PF00571">
    <property type="entry name" value="CBS"/>
    <property type="match status" value="1"/>
</dbReference>
<comment type="caution">
    <text evidence="2">The sequence shown here is derived from an EMBL/GenBank/DDBJ whole genome shotgun (WGS) entry which is preliminary data.</text>
</comment>
<dbReference type="InterPro" id="IPR000644">
    <property type="entry name" value="CBS_dom"/>
</dbReference>
<proteinExistence type="predicted"/>
<evidence type="ECO:0000313" key="2">
    <source>
        <dbReference type="EMBL" id="GAF89523.1"/>
    </source>
</evidence>
<sequence>MDNVRARDVLIPLDKYPHLPYWFTLRQAMAEMEGAQLEIHGRVSLPRMILIFDEKYQLMGMARRRDILKGLEPTFLRDKPIEHRKKLWDVQVDPNLSELSYGSVIDAVIKLASETAISEVMIPIKVTVDYDDHIVRVIYEMNKHNLSMLPVLKDNRVVGVVRSVDVFHEIAKVVIK</sequence>
<evidence type="ECO:0000259" key="1">
    <source>
        <dbReference type="PROSITE" id="PS51371"/>
    </source>
</evidence>
<dbReference type="AlphaFoldDB" id="X0T7S7"/>
<accession>X0T7S7</accession>
<dbReference type="PROSITE" id="PS51371">
    <property type="entry name" value="CBS"/>
    <property type="match status" value="1"/>
</dbReference>
<name>X0T7S7_9ZZZZ</name>
<dbReference type="Gene3D" id="3.10.580.10">
    <property type="entry name" value="CBS-domain"/>
    <property type="match status" value="1"/>
</dbReference>
<protein>
    <recommendedName>
        <fullName evidence="1">CBS domain-containing protein</fullName>
    </recommendedName>
</protein>
<feature type="domain" description="CBS" evidence="1">
    <location>
        <begin position="121"/>
        <end position="176"/>
    </location>
</feature>
<reference evidence="2" key="1">
    <citation type="journal article" date="2014" name="Front. Microbiol.">
        <title>High frequency of phylogenetically diverse reductive dehalogenase-homologous genes in deep subseafloor sedimentary metagenomes.</title>
        <authorList>
            <person name="Kawai M."/>
            <person name="Futagami T."/>
            <person name="Toyoda A."/>
            <person name="Takaki Y."/>
            <person name="Nishi S."/>
            <person name="Hori S."/>
            <person name="Arai W."/>
            <person name="Tsubouchi T."/>
            <person name="Morono Y."/>
            <person name="Uchiyama I."/>
            <person name="Ito T."/>
            <person name="Fujiyama A."/>
            <person name="Inagaki F."/>
            <person name="Takami H."/>
        </authorList>
    </citation>
    <scope>NUCLEOTIDE SEQUENCE</scope>
    <source>
        <strain evidence="2">Expedition CK06-06</strain>
    </source>
</reference>
<dbReference type="SUPFAM" id="SSF54631">
    <property type="entry name" value="CBS-domain pair"/>
    <property type="match status" value="1"/>
</dbReference>
<dbReference type="InterPro" id="IPR046342">
    <property type="entry name" value="CBS_dom_sf"/>
</dbReference>
<organism evidence="2">
    <name type="scientific">marine sediment metagenome</name>
    <dbReference type="NCBI Taxonomy" id="412755"/>
    <lineage>
        <taxon>unclassified sequences</taxon>
        <taxon>metagenomes</taxon>
        <taxon>ecological metagenomes</taxon>
    </lineage>
</organism>